<evidence type="ECO:0000259" key="2">
    <source>
        <dbReference type="Pfam" id="PF13439"/>
    </source>
</evidence>
<dbReference type="InterPro" id="IPR028098">
    <property type="entry name" value="Glyco_trans_4-like_N"/>
</dbReference>
<evidence type="ECO:0000313" key="3">
    <source>
        <dbReference type="EMBL" id="MBD1399350.1"/>
    </source>
</evidence>
<accession>A0A8J6QTJ2</accession>
<dbReference type="PANTHER" id="PTHR12526">
    <property type="entry name" value="GLYCOSYLTRANSFERASE"/>
    <property type="match status" value="1"/>
</dbReference>
<feature type="domain" description="Glycosyl transferase family 1" evidence="1">
    <location>
        <begin position="184"/>
        <end position="348"/>
    </location>
</feature>
<dbReference type="Gene3D" id="3.40.50.2000">
    <property type="entry name" value="Glycogen Phosphorylase B"/>
    <property type="match status" value="2"/>
</dbReference>
<sequence>MKPKVFISIATAEIGGPGKGLLQFFKCGGMEKCTPLITGFGRYDQQPGVFEATVKNYNFPFVRLIQSITYDPRLVFQSLRIIKDFKPDILQSHSYKSHVICFCLKIITGTPWIAFFHGWCTGGFKIKLYKYLDKFLFGFADRVVVVSNGMASGLNKRWIGKNKIYTIYNAVDPNEYALTDSTSNIREQYGICSSAPLIGVVGRFSHEKGHCYFVEALPQIIKKIPGLKVLFIGDGPLQEEIQQQVDQSGLKSHVIFTGYQSNVQNFYREIDLLVLPSLSEGMPNVALEAMLFGKPVVATRVGGVPEVVVDGETGILVDSQNAEQLSAAVIRLFKHPEMLRDFGVSGRERVLSEFNPEERVKKIAALYEEVLATKMKFQQEKSYTKGESSE</sequence>
<dbReference type="PANTHER" id="PTHR12526:SF630">
    <property type="entry name" value="GLYCOSYLTRANSFERASE"/>
    <property type="match status" value="1"/>
</dbReference>
<feature type="domain" description="Glycosyltransferase subfamily 4-like N-terminal" evidence="2">
    <location>
        <begin position="53"/>
        <end position="174"/>
    </location>
</feature>
<name>A0A8J6QTJ2_9BACT</name>
<dbReference type="Proteomes" id="UP000632828">
    <property type="component" value="Unassembled WGS sequence"/>
</dbReference>
<evidence type="ECO:0000259" key="1">
    <source>
        <dbReference type="Pfam" id="PF00534"/>
    </source>
</evidence>
<dbReference type="GO" id="GO:0016757">
    <property type="term" value="F:glycosyltransferase activity"/>
    <property type="evidence" value="ECO:0007669"/>
    <property type="project" value="InterPro"/>
</dbReference>
<dbReference type="AlphaFoldDB" id="A0A8J6QTJ2"/>
<gene>
    <name evidence="3" type="ORF">ICT70_01545</name>
</gene>
<reference evidence="3" key="1">
    <citation type="submission" date="2020-09" db="EMBL/GenBank/DDBJ databases">
        <title>Pelobacter alkaliphilus sp. nov., a novel anaerobic arsenate-reducing bacterium from terrestrial mud volcano.</title>
        <authorList>
            <person name="Khomyakova M.A."/>
            <person name="Merkel A.Y."/>
            <person name="Slobodkin A.I."/>
        </authorList>
    </citation>
    <scope>NUCLEOTIDE SEQUENCE</scope>
    <source>
        <strain evidence="3">M08fum</strain>
    </source>
</reference>
<protein>
    <submittedName>
        <fullName evidence="3">Glycosyltransferase family 4 protein</fullName>
    </submittedName>
</protein>
<proteinExistence type="predicted"/>
<dbReference type="SUPFAM" id="SSF53756">
    <property type="entry name" value="UDP-Glycosyltransferase/glycogen phosphorylase"/>
    <property type="match status" value="1"/>
</dbReference>
<dbReference type="EMBL" id="JACWUN010000001">
    <property type="protein sequence ID" value="MBD1399350.1"/>
    <property type="molecule type" value="Genomic_DNA"/>
</dbReference>
<dbReference type="CDD" id="cd03801">
    <property type="entry name" value="GT4_PimA-like"/>
    <property type="match status" value="1"/>
</dbReference>
<dbReference type="RefSeq" id="WP_191153617.1">
    <property type="nucleotide sequence ID" value="NZ_JACWUN010000001.1"/>
</dbReference>
<comment type="caution">
    <text evidence="3">The sequence shown here is derived from an EMBL/GenBank/DDBJ whole genome shotgun (WGS) entry which is preliminary data.</text>
</comment>
<dbReference type="Pfam" id="PF13439">
    <property type="entry name" value="Glyco_transf_4"/>
    <property type="match status" value="1"/>
</dbReference>
<dbReference type="Pfam" id="PF00534">
    <property type="entry name" value="Glycos_transf_1"/>
    <property type="match status" value="1"/>
</dbReference>
<organism evidence="3 4">
    <name type="scientific">Pelovirga terrestris</name>
    <dbReference type="NCBI Taxonomy" id="2771352"/>
    <lineage>
        <taxon>Bacteria</taxon>
        <taxon>Pseudomonadati</taxon>
        <taxon>Thermodesulfobacteriota</taxon>
        <taxon>Desulfuromonadia</taxon>
        <taxon>Geobacterales</taxon>
        <taxon>Geobacteraceae</taxon>
        <taxon>Pelovirga</taxon>
    </lineage>
</organism>
<dbReference type="InterPro" id="IPR001296">
    <property type="entry name" value="Glyco_trans_1"/>
</dbReference>
<evidence type="ECO:0000313" key="4">
    <source>
        <dbReference type="Proteomes" id="UP000632828"/>
    </source>
</evidence>
<keyword evidence="4" id="KW-1185">Reference proteome</keyword>